<dbReference type="OrthoDB" id="9781630at2"/>
<dbReference type="InterPro" id="IPR008920">
    <property type="entry name" value="TF_FadR/GntR_C"/>
</dbReference>
<dbReference type="PANTHER" id="PTHR43537">
    <property type="entry name" value="TRANSCRIPTIONAL REGULATOR, GNTR FAMILY"/>
    <property type="match status" value="1"/>
</dbReference>
<evidence type="ECO:0000256" key="3">
    <source>
        <dbReference type="ARBA" id="ARBA00023163"/>
    </source>
</evidence>
<dbReference type="InterPro" id="IPR036390">
    <property type="entry name" value="WH_DNA-bd_sf"/>
</dbReference>
<dbReference type="EMBL" id="CP001818">
    <property type="protein sequence ID" value="ACZ18787.1"/>
    <property type="molecule type" value="Genomic_DNA"/>
</dbReference>
<dbReference type="Proteomes" id="UP000002030">
    <property type="component" value="Chromosome"/>
</dbReference>
<evidence type="ECO:0000313" key="6">
    <source>
        <dbReference type="Proteomes" id="UP000002030"/>
    </source>
</evidence>
<dbReference type="SMART" id="SM00345">
    <property type="entry name" value="HTH_GNTR"/>
    <property type="match status" value="1"/>
</dbReference>
<dbReference type="GO" id="GO:0003700">
    <property type="term" value="F:DNA-binding transcription factor activity"/>
    <property type="evidence" value="ECO:0007669"/>
    <property type="project" value="InterPro"/>
</dbReference>
<dbReference type="PANTHER" id="PTHR43537:SF24">
    <property type="entry name" value="GLUCONATE OPERON TRANSCRIPTIONAL REPRESSOR"/>
    <property type="match status" value="1"/>
</dbReference>
<dbReference type="Pfam" id="PF00392">
    <property type="entry name" value="GntR"/>
    <property type="match status" value="1"/>
</dbReference>
<dbReference type="KEGG" id="tai:Taci_0551"/>
<keyword evidence="2" id="KW-0238">DNA-binding</keyword>
<protein>
    <submittedName>
        <fullName evidence="5">Transcriptional regulator, GntR family</fullName>
    </submittedName>
</protein>
<dbReference type="eggNOG" id="COG1802">
    <property type="taxonomic scope" value="Bacteria"/>
</dbReference>
<dbReference type="RefSeq" id="WP_012869303.1">
    <property type="nucleotide sequence ID" value="NC_013522.1"/>
</dbReference>
<dbReference type="Gene3D" id="1.10.10.10">
    <property type="entry name" value="Winged helix-like DNA-binding domain superfamily/Winged helix DNA-binding domain"/>
    <property type="match status" value="1"/>
</dbReference>
<gene>
    <name evidence="5" type="ordered locus">Taci_0551</name>
</gene>
<proteinExistence type="predicted"/>
<dbReference type="InterPro" id="IPR011711">
    <property type="entry name" value="GntR_C"/>
</dbReference>
<dbReference type="Pfam" id="PF07729">
    <property type="entry name" value="FCD"/>
    <property type="match status" value="1"/>
</dbReference>
<feature type="domain" description="HTH gntR-type" evidence="4">
    <location>
        <begin position="12"/>
        <end position="79"/>
    </location>
</feature>
<keyword evidence="3" id="KW-0804">Transcription</keyword>
<dbReference type="SUPFAM" id="SSF46785">
    <property type="entry name" value="Winged helix' DNA-binding domain"/>
    <property type="match status" value="1"/>
</dbReference>
<reference evidence="5 6" key="1">
    <citation type="journal article" date="2009" name="Stand. Genomic Sci.">
        <title>Complete genome sequence of Thermanaerovibrio acidaminovorans type strain (Su883).</title>
        <authorList>
            <person name="Chovatia M."/>
            <person name="Sikorski J."/>
            <person name="Schroder M."/>
            <person name="Lapidus A."/>
            <person name="Nolan M."/>
            <person name="Tice H."/>
            <person name="Glavina Del Rio T."/>
            <person name="Copeland A."/>
            <person name="Cheng J.F."/>
            <person name="Lucas S."/>
            <person name="Chen F."/>
            <person name="Bruce D."/>
            <person name="Goodwin L."/>
            <person name="Pitluck S."/>
            <person name="Ivanova N."/>
            <person name="Mavromatis K."/>
            <person name="Ovchinnikova G."/>
            <person name="Pati A."/>
            <person name="Chen A."/>
            <person name="Palaniappan K."/>
            <person name="Land M."/>
            <person name="Hauser L."/>
            <person name="Chang Y.J."/>
            <person name="Jeffries C.D."/>
            <person name="Chain P."/>
            <person name="Saunders E."/>
            <person name="Detter J.C."/>
            <person name="Brettin T."/>
            <person name="Rohde M."/>
            <person name="Goker M."/>
            <person name="Spring S."/>
            <person name="Bristow J."/>
            <person name="Markowitz V."/>
            <person name="Hugenholtz P."/>
            <person name="Kyrpides N.C."/>
            <person name="Klenk H.P."/>
            <person name="Eisen J.A."/>
        </authorList>
    </citation>
    <scope>NUCLEOTIDE SEQUENCE [LARGE SCALE GENOMIC DNA]</scope>
    <source>
        <strain evidence="6">ATCC 49978 / DSM 6589 / Su883</strain>
    </source>
</reference>
<accession>D1B934</accession>
<dbReference type="SMART" id="SM00895">
    <property type="entry name" value="FCD"/>
    <property type="match status" value="1"/>
</dbReference>
<sequence length="219" mass="24793">MKDHPLSPARNRDLRQIVYDKIKDAIVNGLIPPGEKLSEFDLSQQLEVSRTPIREAIRQLAQTGLVKLVPRKGAFVALPTPKEAEDLYEIRVALEGLALEKICPSPPREELLRYRDMFLSVGPGWTSQQYLERDREFHSFISVQSGNGFLETVLHNVNDLIQLCRHYSVEGVPLKRSSEEHVALIDAILEGNVEMAKERLRRHLKNAVASLTGYIMSKG</sequence>
<dbReference type="InterPro" id="IPR036388">
    <property type="entry name" value="WH-like_DNA-bd_sf"/>
</dbReference>
<dbReference type="HOGENOM" id="CLU_017584_5_1_0"/>
<dbReference type="PRINTS" id="PR00035">
    <property type="entry name" value="HTHGNTR"/>
</dbReference>
<keyword evidence="1" id="KW-0805">Transcription regulation</keyword>
<dbReference type="PROSITE" id="PS50949">
    <property type="entry name" value="HTH_GNTR"/>
    <property type="match status" value="1"/>
</dbReference>
<evidence type="ECO:0000256" key="1">
    <source>
        <dbReference type="ARBA" id="ARBA00023015"/>
    </source>
</evidence>
<dbReference type="GO" id="GO:0003677">
    <property type="term" value="F:DNA binding"/>
    <property type="evidence" value="ECO:0007669"/>
    <property type="project" value="UniProtKB-KW"/>
</dbReference>
<dbReference type="STRING" id="525903.Taci_0551"/>
<evidence type="ECO:0000313" key="5">
    <source>
        <dbReference type="EMBL" id="ACZ18787.1"/>
    </source>
</evidence>
<dbReference type="Gene3D" id="1.20.120.530">
    <property type="entry name" value="GntR ligand-binding domain-like"/>
    <property type="match status" value="1"/>
</dbReference>
<evidence type="ECO:0000259" key="4">
    <source>
        <dbReference type="PROSITE" id="PS50949"/>
    </source>
</evidence>
<dbReference type="CDD" id="cd07377">
    <property type="entry name" value="WHTH_GntR"/>
    <property type="match status" value="1"/>
</dbReference>
<keyword evidence="6" id="KW-1185">Reference proteome</keyword>
<name>D1B934_THEAS</name>
<dbReference type="SUPFAM" id="SSF48008">
    <property type="entry name" value="GntR ligand-binding domain-like"/>
    <property type="match status" value="1"/>
</dbReference>
<organism evidence="5 6">
    <name type="scientific">Thermanaerovibrio acidaminovorans (strain ATCC 49978 / DSM 6589 / Su883)</name>
    <name type="common">Selenomonas acidaminovorans</name>
    <dbReference type="NCBI Taxonomy" id="525903"/>
    <lineage>
        <taxon>Bacteria</taxon>
        <taxon>Thermotogati</taxon>
        <taxon>Synergistota</taxon>
        <taxon>Synergistia</taxon>
        <taxon>Synergistales</taxon>
        <taxon>Synergistaceae</taxon>
        <taxon>Thermanaerovibrio</taxon>
    </lineage>
</organism>
<dbReference type="InterPro" id="IPR000524">
    <property type="entry name" value="Tscrpt_reg_HTH_GntR"/>
</dbReference>
<dbReference type="EnsemblBacteria" id="ACZ18787">
    <property type="protein sequence ID" value="ACZ18787"/>
    <property type="gene ID" value="Taci_0551"/>
</dbReference>
<dbReference type="PATRIC" id="fig|525903.6.peg.557"/>
<dbReference type="AlphaFoldDB" id="D1B934"/>
<evidence type="ECO:0000256" key="2">
    <source>
        <dbReference type="ARBA" id="ARBA00023125"/>
    </source>
</evidence>